<dbReference type="AlphaFoldDB" id="A0A8J7CBY1"/>
<dbReference type="SUPFAM" id="SSF55785">
    <property type="entry name" value="PYP-like sensor domain (PAS domain)"/>
    <property type="match status" value="1"/>
</dbReference>
<evidence type="ECO:0000313" key="8">
    <source>
        <dbReference type="EMBL" id="MBD3866807.1"/>
    </source>
</evidence>
<evidence type="ECO:0000256" key="3">
    <source>
        <dbReference type="ARBA" id="ARBA00022553"/>
    </source>
</evidence>
<sequence length="731" mass="79696">MSDIEKQRGGGGSADWSRLLALHSVESATREIQRMLDSAGEAGAEQQMAAAADPVAEALEIWRAARDELTRMEQRLESRTRELGLLQDLGRKAAEAHTVSDLFRIAAETLQERLEVELVLTVRLDTGTPQVDCYQVRPVERTVLREIASESCSFIESSLPPDHSVGIHRLGSWDEKHWPMRSVREQDMIMLPIRRREETVACLTLVHSSPPGEARFRLLYGAANQLSTHVDRILTVQEAEQGRFRSILECMPQAVILADTGFLPVRVNPAGNELLECLGFAGGGRSVRRLDGLDLGAMADQVLKAGGRPADSEARLPDGRVFNVTASAVRGERGRIEGWVFVFTDFTESRRMQDQLSQAEKMSSLGQMISGVAHELNNPLASILGYAQLLQATAAAEGGDLSHRLKIMDQEARRCQKIVQNLLSFARRRDPERKPYSLNELVQSVISLMRYQLRMDNVEVVSETDPELPYLYGDAHQIQQALLNLVTNAHHAMKKGPGGQLSIRTVLLDGGEANLVVEDDGPGIPAAIRSKIFDPFFTTKDPGEGTGLGLSLVYSAITAHGGVVECEAAADGGARFVIRLPVGQPSDEEDAGGAGQVDEVPPAGRSSILVVDDEEPVARLLAEMLMSEGHQVQVASDGNEALDCLAQGGYDLVVTDYKMPGLGGKLLCDAIDEQYDGLKGRVLMTTGDTVSGEPEKAAGEAGVPLIHKPFDLEEFRSLVRRRLRGEDRSPA</sequence>
<protein>
    <recommendedName>
        <fullName evidence="2">histidine kinase</fullName>
        <ecNumber evidence="2">2.7.13.3</ecNumber>
    </recommendedName>
</protein>
<dbReference type="InterPro" id="IPR013656">
    <property type="entry name" value="PAS_4"/>
</dbReference>
<feature type="domain" description="PAC" evidence="7">
    <location>
        <begin position="308"/>
        <end position="358"/>
    </location>
</feature>
<dbReference type="Gene3D" id="3.30.450.20">
    <property type="entry name" value="PAS domain"/>
    <property type="match status" value="1"/>
</dbReference>
<dbReference type="Pfam" id="PF00512">
    <property type="entry name" value="HisKA"/>
    <property type="match status" value="1"/>
</dbReference>
<dbReference type="PRINTS" id="PR00344">
    <property type="entry name" value="BCTRLSENSOR"/>
</dbReference>
<dbReference type="Pfam" id="PF02518">
    <property type="entry name" value="HATPase_c"/>
    <property type="match status" value="1"/>
</dbReference>
<dbReference type="InterPro" id="IPR036097">
    <property type="entry name" value="HisK_dim/P_sf"/>
</dbReference>
<name>A0A8J7CBY1_9BACT</name>
<dbReference type="GO" id="GO:0000155">
    <property type="term" value="F:phosphorelay sensor kinase activity"/>
    <property type="evidence" value="ECO:0007669"/>
    <property type="project" value="InterPro"/>
</dbReference>
<reference evidence="8 9" key="1">
    <citation type="submission" date="2020-08" db="EMBL/GenBank/DDBJ databases">
        <title>Acidobacteriota in marine sediments use diverse sulfur dissimilation pathways.</title>
        <authorList>
            <person name="Wasmund K."/>
        </authorList>
    </citation>
    <scope>NUCLEOTIDE SEQUENCE [LARGE SCALE GENOMIC DNA]</scope>
    <source>
        <strain evidence="8">MAG AM4</strain>
    </source>
</reference>
<dbReference type="PROSITE" id="PS50113">
    <property type="entry name" value="PAC"/>
    <property type="match status" value="1"/>
</dbReference>
<dbReference type="Gene3D" id="1.10.287.130">
    <property type="match status" value="1"/>
</dbReference>
<dbReference type="InterPro" id="IPR036890">
    <property type="entry name" value="HATPase_C_sf"/>
</dbReference>
<dbReference type="EMBL" id="JACXWD010000003">
    <property type="protein sequence ID" value="MBD3866807.1"/>
    <property type="molecule type" value="Genomic_DNA"/>
</dbReference>
<dbReference type="PROSITE" id="PS50110">
    <property type="entry name" value="RESPONSE_REGULATORY"/>
    <property type="match status" value="1"/>
</dbReference>
<dbReference type="InterPro" id="IPR035965">
    <property type="entry name" value="PAS-like_dom_sf"/>
</dbReference>
<organism evidence="8 9">
    <name type="scientific">Candidatus Polarisedimenticola svalbardensis</name>
    <dbReference type="NCBI Taxonomy" id="2886004"/>
    <lineage>
        <taxon>Bacteria</taxon>
        <taxon>Pseudomonadati</taxon>
        <taxon>Acidobacteriota</taxon>
        <taxon>Candidatus Polarisedimenticolia</taxon>
        <taxon>Candidatus Polarisedimenticolales</taxon>
        <taxon>Candidatus Polarisedimenticolaceae</taxon>
        <taxon>Candidatus Polarisedimenticola</taxon>
    </lineage>
</organism>
<keyword evidence="3 4" id="KW-0597">Phosphoprotein</keyword>
<dbReference type="Pfam" id="PF08448">
    <property type="entry name" value="PAS_4"/>
    <property type="match status" value="1"/>
</dbReference>
<comment type="catalytic activity">
    <reaction evidence="1">
        <text>ATP + protein L-histidine = ADP + protein N-phospho-L-histidine.</text>
        <dbReference type="EC" id="2.7.13.3"/>
    </reaction>
</comment>
<dbReference type="Proteomes" id="UP000648239">
    <property type="component" value="Unassembled WGS sequence"/>
</dbReference>
<dbReference type="SUPFAM" id="SSF55781">
    <property type="entry name" value="GAF domain-like"/>
    <property type="match status" value="1"/>
</dbReference>
<dbReference type="CDD" id="cd00156">
    <property type="entry name" value="REC"/>
    <property type="match status" value="1"/>
</dbReference>
<dbReference type="SUPFAM" id="SSF55874">
    <property type="entry name" value="ATPase domain of HSP90 chaperone/DNA topoisomerase II/histidine kinase"/>
    <property type="match status" value="1"/>
</dbReference>
<dbReference type="InterPro" id="IPR003594">
    <property type="entry name" value="HATPase_dom"/>
</dbReference>
<dbReference type="InterPro" id="IPR011006">
    <property type="entry name" value="CheY-like_superfamily"/>
</dbReference>
<feature type="modified residue" description="4-aspartylphosphate" evidence="4">
    <location>
        <position position="656"/>
    </location>
</feature>
<dbReference type="InterPro" id="IPR001789">
    <property type="entry name" value="Sig_transdc_resp-reg_receiver"/>
</dbReference>
<evidence type="ECO:0000259" key="6">
    <source>
        <dbReference type="PROSITE" id="PS50110"/>
    </source>
</evidence>
<dbReference type="InterPro" id="IPR005467">
    <property type="entry name" value="His_kinase_dom"/>
</dbReference>
<evidence type="ECO:0000259" key="5">
    <source>
        <dbReference type="PROSITE" id="PS50109"/>
    </source>
</evidence>
<evidence type="ECO:0000313" key="9">
    <source>
        <dbReference type="Proteomes" id="UP000648239"/>
    </source>
</evidence>
<dbReference type="SMART" id="SM00448">
    <property type="entry name" value="REC"/>
    <property type="match status" value="1"/>
</dbReference>
<dbReference type="Gene3D" id="3.30.565.10">
    <property type="entry name" value="Histidine kinase-like ATPase, C-terminal domain"/>
    <property type="match status" value="1"/>
</dbReference>
<evidence type="ECO:0000259" key="7">
    <source>
        <dbReference type="PROSITE" id="PS50113"/>
    </source>
</evidence>
<dbReference type="SMART" id="SM00387">
    <property type="entry name" value="HATPase_c"/>
    <property type="match status" value="1"/>
</dbReference>
<dbReference type="SUPFAM" id="SSF52172">
    <property type="entry name" value="CheY-like"/>
    <property type="match status" value="1"/>
</dbReference>
<dbReference type="InterPro" id="IPR029016">
    <property type="entry name" value="GAF-like_dom_sf"/>
</dbReference>
<dbReference type="CDD" id="cd00082">
    <property type="entry name" value="HisKA"/>
    <property type="match status" value="1"/>
</dbReference>
<dbReference type="Pfam" id="PF00072">
    <property type="entry name" value="Response_reg"/>
    <property type="match status" value="1"/>
</dbReference>
<dbReference type="PROSITE" id="PS50109">
    <property type="entry name" value="HIS_KIN"/>
    <property type="match status" value="1"/>
</dbReference>
<feature type="domain" description="Response regulatory" evidence="6">
    <location>
        <begin position="607"/>
        <end position="723"/>
    </location>
</feature>
<proteinExistence type="predicted"/>
<accession>A0A8J7CBY1</accession>
<dbReference type="InterPro" id="IPR000700">
    <property type="entry name" value="PAS-assoc_C"/>
</dbReference>
<comment type="caution">
    <text evidence="8">The sequence shown here is derived from an EMBL/GenBank/DDBJ whole genome shotgun (WGS) entry which is preliminary data.</text>
</comment>
<evidence type="ECO:0000256" key="2">
    <source>
        <dbReference type="ARBA" id="ARBA00012438"/>
    </source>
</evidence>
<gene>
    <name evidence="8" type="ORF">IFK94_01675</name>
</gene>
<dbReference type="InterPro" id="IPR003661">
    <property type="entry name" value="HisK_dim/P_dom"/>
</dbReference>
<dbReference type="Gene3D" id="3.30.450.40">
    <property type="match status" value="1"/>
</dbReference>
<dbReference type="PANTHER" id="PTHR43065:SF42">
    <property type="entry name" value="TWO-COMPONENT SENSOR PPRA"/>
    <property type="match status" value="1"/>
</dbReference>
<dbReference type="SUPFAM" id="SSF47384">
    <property type="entry name" value="Homodimeric domain of signal transducing histidine kinase"/>
    <property type="match status" value="1"/>
</dbReference>
<dbReference type="EC" id="2.7.13.3" evidence="2"/>
<dbReference type="SMART" id="SM00388">
    <property type="entry name" value="HisKA"/>
    <property type="match status" value="1"/>
</dbReference>
<dbReference type="InterPro" id="IPR004358">
    <property type="entry name" value="Sig_transdc_His_kin-like_C"/>
</dbReference>
<evidence type="ECO:0000256" key="1">
    <source>
        <dbReference type="ARBA" id="ARBA00000085"/>
    </source>
</evidence>
<dbReference type="Gene3D" id="3.40.50.2300">
    <property type="match status" value="1"/>
</dbReference>
<evidence type="ECO:0000256" key="4">
    <source>
        <dbReference type="PROSITE-ProRule" id="PRU00169"/>
    </source>
</evidence>
<dbReference type="PANTHER" id="PTHR43065">
    <property type="entry name" value="SENSOR HISTIDINE KINASE"/>
    <property type="match status" value="1"/>
</dbReference>
<feature type="domain" description="Histidine kinase" evidence="5">
    <location>
        <begin position="371"/>
        <end position="584"/>
    </location>
</feature>